<dbReference type="OrthoDB" id="1696722at2759"/>
<evidence type="ECO:0000259" key="5">
    <source>
        <dbReference type="Pfam" id="PF12894"/>
    </source>
</evidence>
<evidence type="ECO:0000256" key="1">
    <source>
        <dbReference type="ARBA" id="ARBA00022618"/>
    </source>
</evidence>
<dbReference type="GO" id="GO:0034399">
    <property type="term" value="C:nuclear periphery"/>
    <property type="evidence" value="ECO:0007669"/>
    <property type="project" value="TreeGrafter"/>
</dbReference>
<dbReference type="Proteomes" id="UP000806378">
    <property type="component" value="Unassembled WGS sequence"/>
</dbReference>
<feature type="domain" description="Anaphase-promoting complex subunit 4-like WD40" evidence="5">
    <location>
        <begin position="3"/>
        <end position="68"/>
    </location>
</feature>
<dbReference type="AlphaFoldDB" id="A0A8T0CZ04"/>
<reference evidence="6" key="1">
    <citation type="submission" date="2020-05" db="EMBL/GenBank/DDBJ databases">
        <title>WGS assembly of Corymbia citriodora subspecies variegata.</title>
        <authorList>
            <person name="Barry K."/>
            <person name="Hundley H."/>
            <person name="Shu S."/>
            <person name="Jenkins J."/>
            <person name="Grimwood J."/>
            <person name="Baten A."/>
        </authorList>
    </citation>
    <scope>NUCLEOTIDE SEQUENCE</scope>
    <source>
        <strain evidence="6">CV2-018</strain>
    </source>
</reference>
<dbReference type="GO" id="GO:0031145">
    <property type="term" value="P:anaphase-promoting complex-dependent catabolic process"/>
    <property type="evidence" value="ECO:0007669"/>
    <property type="project" value="InterPro"/>
</dbReference>
<sequence>MAEWNPEKESLATVTEDSKVWVLHRFNCRSCGQSILGKWITSLCWRPDSKVVVLGLQDGTVLLHDVEVSFLCCYLNITLITSQLQIPLATILYHQNLFFSNLSWERF</sequence>
<dbReference type="Pfam" id="PF12894">
    <property type="entry name" value="ANAPC4_WD40"/>
    <property type="match status" value="1"/>
</dbReference>
<dbReference type="Gramene" id="rna-gnl|WGS:JABURB|Cocit.L4152.2">
    <property type="protein sequence ID" value="cds-KAF7851294.1"/>
    <property type="gene ID" value="gene-BT93_L4152"/>
</dbReference>
<dbReference type="InterPro" id="IPR015943">
    <property type="entry name" value="WD40/YVTN_repeat-like_dom_sf"/>
</dbReference>
<dbReference type="GO" id="GO:0051301">
    <property type="term" value="P:cell division"/>
    <property type="evidence" value="ECO:0007669"/>
    <property type="project" value="UniProtKB-KW"/>
</dbReference>
<evidence type="ECO:0000313" key="7">
    <source>
        <dbReference type="Proteomes" id="UP000806378"/>
    </source>
</evidence>
<evidence type="ECO:0000313" key="6">
    <source>
        <dbReference type="EMBL" id="KAF7851295.1"/>
    </source>
</evidence>
<dbReference type="InterPro" id="IPR024789">
    <property type="entry name" value="APC4"/>
</dbReference>
<comment type="caution">
    <text evidence="6">The sequence shown here is derived from an EMBL/GenBank/DDBJ whole genome shotgun (WGS) entry which is preliminary data.</text>
</comment>
<protein>
    <recommendedName>
        <fullName evidence="5">Anaphase-promoting complex subunit 4-like WD40 domain-containing protein</fullName>
    </recommendedName>
</protein>
<organism evidence="6 7">
    <name type="scientific">Corymbia citriodora subsp. variegata</name>
    <dbReference type="NCBI Taxonomy" id="360336"/>
    <lineage>
        <taxon>Eukaryota</taxon>
        <taxon>Viridiplantae</taxon>
        <taxon>Streptophyta</taxon>
        <taxon>Embryophyta</taxon>
        <taxon>Tracheophyta</taxon>
        <taxon>Spermatophyta</taxon>
        <taxon>Magnoliopsida</taxon>
        <taxon>eudicotyledons</taxon>
        <taxon>Gunneridae</taxon>
        <taxon>Pentapetalae</taxon>
        <taxon>rosids</taxon>
        <taxon>malvids</taxon>
        <taxon>Myrtales</taxon>
        <taxon>Myrtaceae</taxon>
        <taxon>Myrtoideae</taxon>
        <taxon>Eucalypteae</taxon>
        <taxon>Corymbia</taxon>
    </lineage>
</organism>
<dbReference type="SUPFAM" id="SSF117289">
    <property type="entry name" value="Nucleoporin domain"/>
    <property type="match status" value="1"/>
</dbReference>
<keyword evidence="2" id="KW-0498">Mitosis</keyword>
<evidence type="ECO:0000256" key="3">
    <source>
        <dbReference type="ARBA" id="ARBA00022786"/>
    </source>
</evidence>
<keyword evidence="4" id="KW-0131">Cell cycle</keyword>
<gene>
    <name evidence="6" type="ORF">BT93_L4152</name>
</gene>
<dbReference type="GO" id="GO:0070979">
    <property type="term" value="P:protein K11-linked ubiquitination"/>
    <property type="evidence" value="ECO:0007669"/>
    <property type="project" value="TreeGrafter"/>
</dbReference>
<evidence type="ECO:0000256" key="4">
    <source>
        <dbReference type="ARBA" id="ARBA00023306"/>
    </source>
</evidence>
<keyword evidence="7" id="KW-1185">Reference proteome</keyword>
<proteinExistence type="predicted"/>
<keyword evidence="3" id="KW-0833">Ubl conjugation pathway</keyword>
<dbReference type="GO" id="GO:0005680">
    <property type="term" value="C:anaphase-promoting complex"/>
    <property type="evidence" value="ECO:0007669"/>
    <property type="project" value="InterPro"/>
</dbReference>
<dbReference type="PANTHER" id="PTHR13260">
    <property type="entry name" value="ANAPHASE PROMOTING COMPLEX SUBUNIT 4 APC4"/>
    <property type="match status" value="1"/>
</dbReference>
<name>A0A8T0CZ04_CORYI</name>
<dbReference type="Gene3D" id="2.130.10.10">
    <property type="entry name" value="YVTN repeat-like/Quinoprotein amine dehydrogenase"/>
    <property type="match status" value="1"/>
</dbReference>
<dbReference type="EMBL" id="MU089550">
    <property type="protein sequence ID" value="KAF7851294.1"/>
    <property type="molecule type" value="Genomic_DNA"/>
</dbReference>
<dbReference type="InterPro" id="IPR024977">
    <property type="entry name" value="Apc4-like_WD40_dom"/>
</dbReference>
<accession>A0A8T0CZ04</accession>
<keyword evidence="1" id="KW-0132">Cell division</keyword>
<dbReference type="EMBL" id="MU089550">
    <property type="protein sequence ID" value="KAF7851295.1"/>
    <property type="molecule type" value="Genomic_DNA"/>
</dbReference>
<evidence type="ECO:0000256" key="2">
    <source>
        <dbReference type="ARBA" id="ARBA00022776"/>
    </source>
</evidence>
<dbReference type="Gramene" id="rna-gnl|WGS:JABURB|Cocit.L4152.1">
    <property type="protein sequence ID" value="cds-KAF7851295.1"/>
    <property type="gene ID" value="gene-BT93_L4152"/>
</dbReference>
<dbReference type="PANTHER" id="PTHR13260:SF0">
    <property type="entry name" value="ANAPHASE-PROMOTING COMPLEX SUBUNIT 4"/>
    <property type="match status" value="1"/>
</dbReference>